<name>A0A8H7HB79_9AGAM</name>
<feature type="compositionally biased region" description="Polar residues" evidence="1">
    <location>
        <begin position="24"/>
        <end position="35"/>
    </location>
</feature>
<evidence type="ECO:0000256" key="1">
    <source>
        <dbReference type="SAM" id="MobiDB-lite"/>
    </source>
</evidence>
<evidence type="ECO:0000313" key="3">
    <source>
        <dbReference type="Proteomes" id="UP000650582"/>
    </source>
</evidence>
<proteinExistence type="predicted"/>
<feature type="region of interest" description="Disordered" evidence="1">
    <location>
        <begin position="24"/>
        <end position="104"/>
    </location>
</feature>
<organism evidence="2 3">
    <name type="scientific">Rhizoctonia solani</name>
    <dbReference type="NCBI Taxonomy" id="456999"/>
    <lineage>
        <taxon>Eukaryota</taxon>
        <taxon>Fungi</taxon>
        <taxon>Dikarya</taxon>
        <taxon>Basidiomycota</taxon>
        <taxon>Agaricomycotina</taxon>
        <taxon>Agaricomycetes</taxon>
        <taxon>Cantharellales</taxon>
        <taxon>Ceratobasidiaceae</taxon>
        <taxon>Rhizoctonia</taxon>
    </lineage>
</organism>
<dbReference type="EMBL" id="JACYCC010000036">
    <property type="protein sequence ID" value="KAF8680943.1"/>
    <property type="molecule type" value="Genomic_DNA"/>
</dbReference>
<feature type="compositionally biased region" description="Polar residues" evidence="1">
    <location>
        <begin position="79"/>
        <end position="88"/>
    </location>
</feature>
<dbReference type="AlphaFoldDB" id="A0A8H7HB79"/>
<gene>
    <name evidence="2" type="ORF">RHS04_03348</name>
</gene>
<protein>
    <submittedName>
        <fullName evidence="2">Uncharacterized protein</fullName>
    </submittedName>
</protein>
<accession>A0A8H7HB79</accession>
<comment type="caution">
    <text evidence="2">The sequence shown here is derived from an EMBL/GenBank/DDBJ whole genome shotgun (WGS) entry which is preliminary data.</text>
</comment>
<feature type="region of interest" description="Disordered" evidence="1">
    <location>
        <begin position="223"/>
        <end position="268"/>
    </location>
</feature>
<evidence type="ECO:0000313" key="2">
    <source>
        <dbReference type="EMBL" id="KAF8680943.1"/>
    </source>
</evidence>
<dbReference type="Proteomes" id="UP000650582">
    <property type="component" value="Unassembled WGS sequence"/>
</dbReference>
<sequence>MEDVVFTLNNILDDITRMYADSTDSNHAHSVNSPTGDDVPRVGSNGDRFDEKMNSLTPPDSSRPPLSIRSGGGSDSEDNLSLCSDSLESSPTSSGFTTPSLSPTSLTFVTDKDTVHLDQAPSFPLAEANKGLPLVTPGNILSRPTTQEHSSQADSELEVLETDPSEVAPILALEVSRIGLEFNYNKKSCLWTPCVSDGSPSPSLSFSQSSRQHDAGIIYQTNTRPMTPVTTPRDHMPGVSPPHLAKAPRLPPRSLHPREPPPHLPALRSHTLQSAPKLHQNEDWNTDSRTGRVELGGADHLMRQREWARLTITHASSLAEPKDLPPYRPVDKYLAWGSYSSCSVSPPRKRILGAMGRRVHIGPRMLPRGDWDPERRGGAIDRWNNREIMRRERMRTYEAEQEPKPRLKPIIPLRINTSRDYTGCQDTGCQPEQGVEREGNAPAHLLSQSRFVERENEGEKGNEGKAMEHDEMRLCVKNGKRVASGSLDEALASGSRSLSEGSTSTVSLPVSDSLVDADSDTMRWCVKNGAQISPQQRTFTTDSKPESGPDIDAANPLTEGVPAAPVHLDAELPYIPKKKSPLRKFLLPTSPTTAKFQLWTPGDSLNVGRARRKFASMMF</sequence>
<feature type="compositionally biased region" description="Low complexity" evidence="1">
    <location>
        <begin position="89"/>
        <end position="104"/>
    </location>
</feature>
<reference evidence="2" key="1">
    <citation type="submission" date="2020-09" db="EMBL/GenBank/DDBJ databases">
        <title>Comparative genome analyses of four rice-infecting Rhizoctonia solani isolates reveal extensive enrichment of homogalacturonan modification genes.</title>
        <authorList>
            <person name="Lee D.-Y."/>
            <person name="Jeon J."/>
            <person name="Kim K.-T."/>
            <person name="Cheong K."/>
            <person name="Song H."/>
            <person name="Choi G."/>
            <person name="Ko J."/>
            <person name="Opiyo S.O."/>
            <person name="Zuo S."/>
            <person name="Madhav S."/>
            <person name="Lee Y.-H."/>
            <person name="Wang G.-L."/>
        </authorList>
    </citation>
    <scope>NUCLEOTIDE SEQUENCE</scope>
    <source>
        <strain evidence="2">AG1-IA YN-7</strain>
    </source>
</reference>